<dbReference type="Proteomes" id="UP000177594">
    <property type="component" value="Unassembled WGS sequence"/>
</dbReference>
<dbReference type="GO" id="GO:0006183">
    <property type="term" value="P:GTP biosynthetic process"/>
    <property type="evidence" value="ECO:0007669"/>
    <property type="project" value="TreeGrafter"/>
</dbReference>
<proteinExistence type="inferred from homology"/>
<evidence type="ECO:0000256" key="5">
    <source>
        <dbReference type="PROSITE-ProRule" id="PRU00703"/>
    </source>
</evidence>
<keyword evidence="2" id="KW-0479">Metal-binding</keyword>
<gene>
    <name evidence="7" type="ORF">A2817_02845</name>
</gene>
<dbReference type="GO" id="GO:0003938">
    <property type="term" value="F:IMP dehydrogenase activity"/>
    <property type="evidence" value="ECO:0007669"/>
    <property type="project" value="InterPro"/>
</dbReference>
<comment type="similarity">
    <text evidence="1">Belongs to the IMPDH/GMPR family.</text>
</comment>
<evidence type="ECO:0000256" key="4">
    <source>
        <dbReference type="ARBA" id="ARBA00023122"/>
    </source>
</evidence>
<dbReference type="CDD" id="cd04601">
    <property type="entry name" value="CBS_pair_IMPDH"/>
    <property type="match status" value="1"/>
</dbReference>
<dbReference type="AlphaFoldDB" id="A0A1F8ED48"/>
<sequence length="175" mass="19222">MLWGCTFDDFLNPPGWGIAESRKGISLASCFSANIKLNLPIISANMDTITGTRMAVAIAKEGGIGVIHRYLGIDDQSEKVKEVKREENFIIVEPYCISPSVSVSEARNFMEKNKVGGLVVIDENDRLLGVLSKRDIRFCSGSELVESRMTASTKLITAKISDTSLAYARSLMDVR</sequence>
<keyword evidence="4 5" id="KW-0129">CBS domain</keyword>
<accession>A0A1F8ED48</accession>
<evidence type="ECO:0000256" key="2">
    <source>
        <dbReference type="ARBA" id="ARBA00022723"/>
    </source>
</evidence>
<evidence type="ECO:0000313" key="7">
    <source>
        <dbReference type="EMBL" id="OGM98831.1"/>
    </source>
</evidence>
<dbReference type="SUPFAM" id="SSF51412">
    <property type="entry name" value="Inosine monophosphate dehydrogenase (IMPDH)"/>
    <property type="match status" value="1"/>
</dbReference>
<dbReference type="SMART" id="SM00116">
    <property type="entry name" value="CBS"/>
    <property type="match status" value="1"/>
</dbReference>
<evidence type="ECO:0000313" key="8">
    <source>
        <dbReference type="Proteomes" id="UP000177594"/>
    </source>
</evidence>
<keyword evidence="3" id="KW-0560">Oxidoreductase</keyword>
<dbReference type="Pfam" id="PF00478">
    <property type="entry name" value="IMPDH"/>
    <property type="match status" value="1"/>
</dbReference>
<dbReference type="InterPro" id="IPR013785">
    <property type="entry name" value="Aldolase_TIM"/>
</dbReference>
<dbReference type="InterPro" id="IPR001093">
    <property type="entry name" value="IMP_DH_GMPRt"/>
</dbReference>
<dbReference type="Gene3D" id="3.20.20.70">
    <property type="entry name" value="Aldolase class I"/>
    <property type="match status" value="1"/>
</dbReference>
<protein>
    <recommendedName>
        <fullName evidence="6">CBS domain-containing protein</fullName>
    </recommendedName>
</protein>
<comment type="caution">
    <text evidence="7">The sequence shown here is derived from an EMBL/GenBank/DDBJ whole genome shotgun (WGS) entry which is preliminary data.</text>
</comment>
<organism evidence="7 8">
    <name type="scientific">Candidatus Yanofskybacteria bacterium RIFCSPHIGHO2_01_FULL_39_8b</name>
    <dbReference type="NCBI Taxonomy" id="1802659"/>
    <lineage>
        <taxon>Bacteria</taxon>
        <taxon>Candidatus Yanofskyibacteriota</taxon>
    </lineage>
</organism>
<dbReference type="PROSITE" id="PS51371">
    <property type="entry name" value="CBS"/>
    <property type="match status" value="1"/>
</dbReference>
<dbReference type="InterPro" id="IPR005990">
    <property type="entry name" value="IMP_DH"/>
</dbReference>
<dbReference type="EMBL" id="MGIZ01000031">
    <property type="protein sequence ID" value="OGM98831.1"/>
    <property type="molecule type" value="Genomic_DNA"/>
</dbReference>
<dbReference type="PANTHER" id="PTHR11911:SF111">
    <property type="entry name" value="INOSINE-5'-MONOPHOSPHATE DEHYDROGENASE"/>
    <property type="match status" value="1"/>
</dbReference>
<name>A0A1F8ED48_9BACT</name>
<evidence type="ECO:0000256" key="3">
    <source>
        <dbReference type="ARBA" id="ARBA00023002"/>
    </source>
</evidence>
<dbReference type="PANTHER" id="PTHR11911">
    <property type="entry name" value="INOSINE-5-MONOPHOSPHATE DEHYDROGENASE RELATED"/>
    <property type="match status" value="1"/>
</dbReference>
<reference evidence="7 8" key="1">
    <citation type="journal article" date="2016" name="Nat. Commun.">
        <title>Thousands of microbial genomes shed light on interconnected biogeochemical processes in an aquifer system.</title>
        <authorList>
            <person name="Anantharaman K."/>
            <person name="Brown C.T."/>
            <person name="Hug L.A."/>
            <person name="Sharon I."/>
            <person name="Castelle C.J."/>
            <person name="Probst A.J."/>
            <person name="Thomas B.C."/>
            <person name="Singh A."/>
            <person name="Wilkins M.J."/>
            <person name="Karaoz U."/>
            <person name="Brodie E.L."/>
            <person name="Williams K.H."/>
            <person name="Hubbard S.S."/>
            <person name="Banfield J.F."/>
        </authorList>
    </citation>
    <scope>NUCLEOTIDE SEQUENCE [LARGE SCALE GENOMIC DNA]</scope>
</reference>
<evidence type="ECO:0000259" key="6">
    <source>
        <dbReference type="PROSITE" id="PS51371"/>
    </source>
</evidence>
<evidence type="ECO:0000256" key="1">
    <source>
        <dbReference type="ARBA" id="ARBA00005502"/>
    </source>
</evidence>
<dbReference type="InterPro" id="IPR000644">
    <property type="entry name" value="CBS_dom"/>
</dbReference>
<dbReference type="GO" id="GO:0046872">
    <property type="term" value="F:metal ion binding"/>
    <property type="evidence" value="ECO:0007669"/>
    <property type="project" value="UniProtKB-KW"/>
</dbReference>
<dbReference type="SMART" id="SM01240">
    <property type="entry name" value="IMPDH"/>
    <property type="match status" value="1"/>
</dbReference>
<feature type="domain" description="CBS" evidence="6">
    <location>
        <begin position="90"/>
        <end position="147"/>
    </location>
</feature>